<accession>A0A2T1DL20</accession>
<comment type="caution">
    <text evidence="2">The sequence shown here is derived from an EMBL/GenBank/DDBJ whole genome shotgun (WGS) entry which is preliminary data.</text>
</comment>
<feature type="transmembrane region" description="Helical" evidence="1">
    <location>
        <begin position="36"/>
        <end position="58"/>
    </location>
</feature>
<reference evidence="2 3" key="1">
    <citation type="submission" date="2018-02" db="EMBL/GenBank/DDBJ databases">
        <authorList>
            <person name="Cohen D.B."/>
            <person name="Kent A.D."/>
        </authorList>
    </citation>
    <scope>NUCLEOTIDE SEQUENCE [LARGE SCALE GENOMIC DNA]</scope>
    <source>
        <strain evidence="2 3">ULC007</strain>
    </source>
</reference>
<dbReference type="AlphaFoldDB" id="A0A2T1DL20"/>
<sequence>MDSFIFILKVLLLSIALSLLIKYAAPLVTIAPTTPIVLSAILLPSLTILLIFISRVALQKTSNDV</sequence>
<keyword evidence="1" id="KW-0472">Membrane</keyword>
<keyword evidence="1" id="KW-0812">Transmembrane</keyword>
<reference evidence="2 3" key="2">
    <citation type="submission" date="2018-03" db="EMBL/GenBank/DDBJ databases">
        <title>The ancient ancestry and fast evolution of plastids.</title>
        <authorList>
            <person name="Moore K.R."/>
            <person name="Magnabosco C."/>
            <person name="Momper L."/>
            <person name="Gold D.A."/>
            <person name="Bosak T."/>
            <person name="Fournier G.P."/>
        </authorList>
    </citation>
    <scope>NUCLEOTIDE SEQUENCE [LARGE SCALE GENOMIC DNA]</scope>
    <source>
        <strain evidence="2 3">ULC007</strain>
    </source>
</reference>
<gene>
    <name evidence="2" type="ORF">C7B65_04340</name>
</gene>
<proteinExistence type="predicted"/>
<dbReference type="EMBL" id="PVWG01000003">
    <property type="protein sequence ID" value="PSB21173.1"/>
    <property type="molecule type" value="Genomic_DNA"/>
</dbReference>
<dbReference type="STRING" id="1920490.GCA_001895925_02166"/>
<evidence type="ECO:0000313" key="3">
    <source>
        <dbReference type="Proteomes" id="UP000238634"/>
    </source>
</evidence>
<keyword evidence="1" id="KW-1133">Transmembrane helix</keyword>
<evidence type="ECO:0000256" key="1">
    <source>
        <dbReference type="SAM" id="Phobius"/>
    </source>
</evidence>
<keyword evidence="3" id="KW-1185">Reference proteome</keyword>
<evidence type="ECO:0000313" key="2">
    <source>
        <dbReference type="EMBL" id="PSB21173.1"/>
    </source>
</evidence>
<dbReference type="Proteomes" id="UP000238634">
    <property type="component" value="Unassembled WGS sequence"/>
</dbReference>
<name>A0A2T1DL20_9CYAN</name>
<dbReference type="RefSeq" id="WP_073069828.1">
    <property type="nucleotide sequence ID" value="NZ_MPPI01000004.1"/>
</dbReference>
<protein>
    <submittedName>
        <fullName evidence="2">Uncharacterized protein</fullName>
    </submittedName>
</protein>
<organism evidence="2 3">
    <name type="scientific">Phormidesmis priestleyi ULC007</name>
    <dbReference type="NCBI Taxonomy" id="1920490"/>
    <lineage>
        <taxon>Bacteria</taxon>
        <taxon>Bacillati</taxon>
        <taxon>Cyanobacteriota</taxon>
        <taxon>Cyanophyceae</taxon>
        <taxon>Leptolyngbyales</taxon>
        <taxon>Leptolyngbyaceae</taxon>
        <taxon>Phormidesmis</taxon>
    </lineage>
</organism>